<name>A0ABV9L445_9BACT</name>
<protein>
    <submittedName>
        <fullName evidence="5">Helix-turn-helix domain-containing protein</fullName>
    </submittedName>
</protein>
<comment type="caution">
    <text evidence="5">The sequence shown here is derived from an EMBL/GenBank/DDBJ whole genome shotgun (WGS) entry which is preliminary data.</text>
</comment>
<sequence length="285" mass="33898">MGLLYLEEHLRCINYDHDKNPAIEFVSIEEGESWDNLSLGNKLIFLLDGRFVFSFGEYSDCQIRCKQILYLPTGYKFNCKALEKSNFFVICIQGHTCFCDNYHFKDLEKEVIYKVKRPASTVNSLFTLEMNEYLEKYLDNLLDYIHVGVKCRSFYQLKIKELFYIFRWFYPKNVLWEFFQYDLKSGNEFAASIMDTWYKYKSVGELANAMNYTTSGFEKRFKRIFGLSPYKWMKDQKAKRIFHQIRNTNQTFKQISSDFGFASLPSFNDFCKANFGKPPGNIREK</sequence>
<dbReference type="InterPro" id="IPR009057">
    <property type="entry name" value="Homeodomain-like_sf"/>
</dbReference>
<dbReference type="PROSITE" id="PS01124">
    <property type="entry name" value="HTH_ARAC_FAMILY_2"/>
    <property type="match status" value="1"/>
</dbReference>
<evidence type="ECO:0000259" key="4">
    <source>
        <dbReference type="PROSITE" id="PS01124"/>
    </source>
</evidence>
<dbReference type="RefSeq" id="WP_380001275.1">
    <property type="nucleotide sequence ID" value="NZ_JBHSGN010000156.1"/>
</dbReference>
<dbReference type="InterPro" id="IPR054015">
    <property type="entry name" value="ExsA-like_N"/>
</dbReference>
<keyword evidence="3" id="KW-0804">Transcription</keyword>
<dbReference type="InterPro" id="IPR018060">
    <property type="entry name" value="HTH_AraC"/>
</dbReference>
<evidence type="ECO:0000256" key="1">
    <source>
        <dbReference type="ARBA" id="ARBA00023015"/>
    </source>
</evidence>
<accession>A0ABV9L445</accession>
<keyword evidence="1" id="KW-0805">Transcription regulation</keyword>
<dbReference type="EMBL" id="JBHSGN010000156">
    <property type="protein sequence ID" value="MFC4676746.1"/>
    <property type="molecule type" value="Genomic_DNA"/>
</dbReference>
<dbReference type="SUPFAM" id="SSF46689">
    <property type="entry name" value="Homeodomain-like"/>
    <property type="match status" value="1"/>
</dbReference>
<dbReference type="PANTHER" id="PTHR47504:SF5">
    <property type="entry name" value="RIGHT ORIGIN-BINDING PROTEIN"/>
    <property type="match status" value="1"/>
</dbReference>
<dbReference type="Gene3D" id="1.10.10.60">
    <property type="entry name" value="Homeodomain-like"/>
    <property type="match status" value="1"/>
</dbReference>
<dbReference type="SMART" id="SM00342">
    <property type="entry name" value="HTH_ARAC"/>
    <property type="match status" value="1"/>
</dbReference>
<feature type="domain" description="HTH araC/xylS-type" evidence="4">
    <location>
        <begin position="187"/>
        <end position="285"/>
    </location>
</feature>
<dbReference type="PANTHER" id="PTHR47504">
    <property type="entry name" value="RIGHT ORIGIN-BINDING PROTEIN"/>
    <property type="match status" value="1"/>
</dbReference>
<keyword evidence="6" id="KW-1185">Reference proteome</keyword>
<evidence type="ECO:0000256" key="3">
    <source>
        <dbReference type="ARBA" id="ARBA00023163"/>
    </source>
</evidence>
<dbReference type="InterPro" id="IPR050959">
    <property type="entry name" value="MarA-like"/>
</dbReference>
<keyword evidence="2" id="KW-0238">DNA-binding</keyword>
<evidence type="ECO:0000256" key="2">
    <source>
        <dbReference type="ARBA" id="ARBA00023125"/>
    </source>
</evidence>
<dbReference type="Pfam" id="PF22200">
    <property type="entry name" value="ExsA_N"/>
    <property type="match status" value="1"/>
</dbReference>
<organism evidence="5 6">
    <name type="scientific">Dysgonomonas termitidis</name>
    <dbReference type="NCBI Taxonomy" id="1516126"/>
    <lineage>
        <taxon>Bacteria</taxon>
        <taxon>Pseudomonadati</taxon>
        <taxon>Bacteroidota</taxon>
        <taxon>Bacteroidia</taxon>
        <taxon>Bacteroidales</taxon>
        <taxon>Dysgonomonadaceae</taxon>
        <taxon>Dysgonomonas</taxon>
    </lineage>
</organism>
<dbReference type="Pfam" id="PF12833">
    <property type="entry name" value="HTH_18"/>
    <property type="match status" value="1"/>
</dbReference>
<evidence type="ECO:0000313" key="6">
    <source>
        <dbReference type="Proteomes" id="UP001596023"/>
    </source>
</evidence>
<evidence type="ECO:0000313" key="5">
    <source>
        <dbReference type="EMBL" id="MFC4676746.1"/>
    </source>
</evidence>
<reference evidence="6" key="1">
    <citation type="journal article" date="2019" name="Int. J. Syst. Evol. Microbiol.">
        <title>The Global Catalogue of Microorganisms (GCM) 10K type strain sequencing project: providing services to taxonomists for standard genome sequencing and annotation.</title>
        <authorList>
            <consortium name="The Broad Institute Genomics Platform"/>
            <consortium name="The Broad Institute Genome Sequencing Center for Infectious Disease"/>
            <person name="Wu L."/>
            <person name="Ma J."/>
        </authorList>
    </citation>
    <scope>NUCLEOTIDE SEQUENCE [LARGE SCALE GENOMIC DNA]</scope>
    <source>
        <strain evidence="6">CCUG 66188</strain>
    </source>
</reference>
<dbReference type="Proteomes" id="UP001596023">
    <property type="component" value="Unassembled WGS sequence"/>
</dbReference>
<gene>
    <name evidence="5" type="ORF">ACFO6W_23980</name>
</gene>
<proteinExistence type="predicted"/>